<evidence type="ECO:0000313" key="1">
    <source>
        <dbReference type="EMBL" id="MBA8805699.1"/>
    </source>
</evidence>
<dbReference type="EMBL" id="JACGXA010000003">
    <property type="protein sequence ID" value="MBA8805699.1"/>
    <property type="molecule type" value="Genomic_DNA"/>
</dbReference>
<keyword evidence="2" id="KW-1185">Reference proteome</keyword>
<dbReference type="GO" id="GO:0016301">
    <property type="term" value="F:kinase activity"/>
    <property type="evidence" value="ECO:0007669"/>
    <property type="project" value="UniProtKB-KW"/>
</dbReference>
<name>A0A7W3J3U9_9ACTN</name>
<accession>A0A7W3J3U9</accession>
<protein>
    <submittedName>
        <fullName evidence="1">Putative kinase</fullName>
    </submittedName>
</protein>
<keyword evidence="1" id="KW-0808">Transferase</keyword>
<proteinExistence type="predicted"/>
<dbReference type="SUPFAM" id="SSF52540">
    <property type="entry name" value="P-loop containing nucleoside triphosphate hydrolases"/>
    <property type="match status" value="1"/>
</dbReference>
<keyword evidence="1" id="KW-0418">Kinase</keyword>
<dbReference type="Gene3D" id="3.40.50.300">
    <property type="entry name" value="P-loop containing nucleotide triphosphate hydrolases"/>
    <property type="match status" value="1"/>
</dbReference>
<sequence length="179" mass="19552">MSRLIHLNGPPGIGKSTLARRYVDEHPGVLDCEIDVLRTLVGGWEADFRGAGALARTAALALISEHLATGHDVVLPQLVARLSELERFEAAARQSGADHVHVLLTDNPVAAVDRFHRRVTRDPWHHHARQAVAAMGEAGLIAQHRALFDLAAHRAHTIIIRSHDGDPDSTYAHLLEALQ</sequence>
<dbReference type="InterPro" id="IPR027417">
    <property type="entry name" value="P-loop_NTPase"/>
</dbReference>
<evidence type="ECO:0000313" key="2">
    <source>
        <dbReference type="Proteomes" id="UP000580910"/>
    </source>
</evidence>
<dbReference type="RefSeq" id="WP_182541731.1">
    <property type="nucleotide sequence ID" value="NZ_JACGXA010000003.1"/>
</dbReference>
<gene>
    <name evidence="1" type="ORF">FB382_004044</name>
</gene>
<dbReference type="Pfam" id="PF13671">
    <property type="entry name" value="AAA_33"/>
    <property type="match status" value="1"/>
</dbReference>
<organism evidence="1 2">
    <name type="scientific">Nocardioides ginsengisegetis</name>
    <dbReference type="NCBI Taxonomy" id="661491"/>
    <lineage>
        <taxon>Bacteria</taxon>
        <taxon>Bacillati</taxon>
        <taxon>Actinomycetota</taxon>
        <taxon>Actinomycetes</taxon>
        <taxon>Propionibacteriales</taxon>
        <taxon>Nocardioidaceae</taxon>
        <taxon>Nocardioides</taxon>
    </lineage>
</organism>
<reference evidence="1 2" key="1">
    <citation type="submission" date="2020-07" db="EMBL/GenBank/DDBJ databases">
        <title>Sequencing the genomes of 1000 actinobacteria strains.</title>
        <authorList>
            <person name="Klenk H.-P."/>
        </authorList>
    </citation>
    <scope>NUCLEOTIDE SEQUENCE [LARGE SCALE GENOMIC DNA]</scope>
    <source>
        <strain evidence="1 2">DSM 21349</strain>
    </source>
</reference>
<dbReference type="AlphaFoldDB" id="A0A7W3J3U9"/>
<dbReference type="Proteomes" id="UP000580910">
    <property type="component" value="Unassembled WGS sequence"/>
</dbReference>
<comment type="caution">
    <text evidence="1">The sequence shown here is derived from an EMBL/GenBank/DDBJ whole genome shotgun (WGS) entry which is preliminary data.</text>
</comment>